<comment type="caution">
    <text evidence="1">The sequence shown here is derived from an EMBL/GenBank/DDBJ whole genome shotgun (WGS) entry which is preliminary data.</text>
</comment>
<keyword evidence="2" id="KW-1185">Reference proteome</keyword>
<reference evidence="1 2" key="1">
    <citation type="submission" date="2019-05" db="EMBL/GenBank/DDBJ databases">
        <title>Another draft genome of Portunus trituberculatus and its Hox gene families provides insights of decapod evolution.</title>
        <authorList>
            <person name="Jeong J.-H."/>
            <person name="Song I."/>
            <person name="Kim S."/>
            <person name="Choi T."/>
            <person name="Kim D."/>
            <person name="Ryu S."/>
            <person name="Kim W."/>
        </authorList>
    </citation>
    <scope>NUCLEOTIDE SEQUENCE [LARGE SCALE GENOMIC DNA]</scope>
    <source>
        <tissue evidence="1">Muscle</tissue>
    </source>
</reference>
<dbReference type="AlphaFoldDB" id="A0A5B7F3P9"/>
<evidence type="ECO:0000313" key="2">
    <source>
        <dbReference type="Proteomes" id="UP000324222"/>
    </source>
</evidence>
<dbReference type="EMBL" id="VSRR010004538">
    <property type="protein sequence ID" value="MPC39986.1"/>
    <property type="molecule type" value="Genomic_DNA"/>
</dbReference>
<gene>
    <name evidence="1" type="ORF">E2C01_033540</name>
</gene>
<dbReference type="Proteomes" id="UP000324222">
    <property type="component" value="Unassembled WGS sequence"/>
</dbReference>
<evidence type="ECO:0000313" key="1">
    <source>
        <dbReference type="EMBL" id="MPC39986.1"/>
    </source>
</evidence>
<name>A0A5B7F3P9_PORTR</name>
<accession>A0A5B7F3P9</accession>
<protein>
    <submittedName>
        <fullName evidence="1">Uncharacterized protein</fullName>
    </submittedName>
</protein>
<sequence length="70" mass="7613">MTREMRRKLAKTDLKGIAVWGASLHYFSSISPCPSEGHTTAKTPSLKGILQGCQCPSVPILCLLNQPSWA</sequence>
<proteinExistence type="predicted"/>
<organism evidence="1 2">
    <name type="scientific">Portunus trituberculatus</name>
    <name type="common">Swimming crab</name>
    <name type="synonym">Neptunus trituberculatus</name>
    <dbReference type="NCBI Taxonomy" id="210409"/>
    <lineage>
        <taxon>Eukaryota</taxon>
        <taxon>Metazoa</taxon>
        <taxon>Ecdysozoa</taxon>
        <taxon>Arthropoda</taxon>
        <taxon>Crustacea</taxon>
        <taxon>Multicrustacea</taxon>
        <taxon>Malacostraca</taxon>
        <taxon>Eumalacostraca</taxon>
        <taxon>Eucarida</taxon>
        <taxon>Decapoda</taxon>
        <taxon>Pleocyemata</taxon>
        <taxon>Brachyura</taxon>
        <taxon>Eubrachyura</taxon>
        <taxon>Portunoidea</taxon>
        <taxon>Portunidae</taxon>
        <taxon>Portuninae</taxon>
        <taxon>Portunus</taxon>
    </lineage>
</organism>